<comment type="caution">
    <text evidence="5">The sequence shown here is derived from an EMBL/GenBank/DDBJ whole genome shotgun (WGS) entry which is preliminary data.</text>
</comment>
<dbReference type="InterPro" id="IPR041602">
    <property type="entry name" value="Quercetinase_C"/>
</dbReference>
<proteinExistence type="inferred from homology"/>
<name>A0ABW0KH33_9BACL</name>
<evidence type="ECO:0000313" key="5">
    <source>
        <dbReference type="EMBL" id="MFC5452397.1"/>
    </source>
</evidence>
<dbReference type="Pfam" id="PF02678">
    <property type="entry name" value="Pirin"/>
    <property type="match status" value="1"/>
</dbReference>
<dbReference type="InterPro" id="IPR014710">
    <property type="entry name" value="RmlC-like_jellyroll"/>
</dbReference>
<dbReference type="EMBL" id="JBHSMJ010000051">
    <property type="protein sequence ID" value="MFC5452397.1"/>
    <property type="molecule type" value="Genomic_DNA"/>
</dbReference>
<dbReference type="Pfam" id="PF17954">
    <property type="entry name" value="Pirin_C_2"/>
    <property type="match status" value="1"/>
</dbReference>
<evidence type="ECO:0000256" key="2">
    <source>
        <dbReference type="RuleBase" id="RU003457"/>
    </source>
</evidence>
<keyword evidence="6" id="KW-1185">Reference proteome</keyword>
<dbReference type="InterPro" id="IPR011051">
    <property type="entry name" value="RmlC_Cupin_sf"/>
</dbReference>
<gene>
    <name evidence="5" type="ORF">ACFPOG_29740</name>
</gene>
<accession>A0ABW0KH33</accession>
<dbReference type="Gene3D" id="2.60.120.10">
    <property type="entry name" value="Jelly Rolls"/>
    <property type="match status" value="2"/>
</dbReference>
<feature type="domain" description="Pirin N-terminal" evidence="3">
    <location>
        <begin position="12"/>
        <end position="118"/>
    </location>
</feature>
<dbReference type="PANTHER" id="PTHR43212">
    <property type="entry name" value="QUERCETIN 2,3-DIOXYGENASE"/>
    <property type="match status" value="1"/>
</dbReference>
<protein>
    <submittedName>
        <fullName evidence="5">Pirin family protein</fullName>
    </submittedName>
</protein>
<sequence length="231" mass="25924">MIQVFPSETRYQVNNGWLNSKLSFSFGEYFDPSNTAFSVMRVCNDDEVAPGKGFGAHPHSDMEIVTIVLQGAVRHEDNLGNTEITSVGEVQRMSGGSGIVHAEFNASHTESTRFLQLWFMPNQLGLKPSYETSKYNYDKMQDKLLPVVTSEGLDNTAKIHQDLSIYLSRIGKEKSISFEREDRRVFLFMIEGNASVNEATLQSGDTARIEAISELKIKANEDTFLMLIDLP</sequence>
<reference evidence="6" key="1">
    <citation type="journal article" date="2019" name="Int. J. Syst. Evol. Microbiol.">
        <title>The Global Catalogue of Microorganisms (GCM) 10K type strain sequencing project: providing services to taxonomists for standard genome sequencing and annotation.</title>
        <authorList>
            <consortium name="The Broad Institute Genomics Platform"/>
            <consortium name="The Broad Institute Genome Sequencing Center for Infectious Disease"/>
            <person name="Wu L."/>
            <person name="Ma J."/>
        </authorList>
    </citation>
    <scope>NUCLEOTIDE SEQUENCE [LARGE SCALE GENOMIC DNA]</scope>
    <source>
        <strain evidence="6">KACC 11904</strain>
    </source>
</reference>
<feature type="domain" description="Quercetin 2,3-dioxygenase C-terminal cupin" evidence="4">
    <location>
        <begin position="147"/>
        <end position="230"/>
    </location>
</feature>
<dbReference type="SUPFAM" id="SSF51182">
    <property type="entry name" value="RmlC-like cupins"/>
    <property type="match status" value="1"/>
</dbReference>
<dbReference type="PANTHER" id="PTHR43212:SF3">
    <property type="entry name" value="QUERCETIN 2,3-DIOXYGENASE"/>
    <property type="match status" value="1"/>
</dbReference>
<evidence type="ECO:0000259" key="3">
    <source>
        <dbReference type="Pfam" id="PF02678"/>
    </source>
</evidence>
<organism evidence="5 6">
    <name type="scientific">Paenibacillus aestuarii</name>
    <dbReference type="NCBI Taxonomy" id="516965"/>
    <lineage>
        <taxon>Bacteria</taxon>
        <taxon>Bacillati</taxon>
        <taxon>Bacillota</taxon>
        <taxon>Bacilli</taxon>
        <taxon>Bacillales</taxon>
        <taxon>Paenibacillaceae</taxon>
        <taxon>Paenibacillus</taxon>
    </lineage>
</organism>
<dbReference type="Proteomes" id="UP001596044">
    <property type="component" value="Unassembled WGS sequence"/>
</dbReference>
<dbReference type="RefSeq" id="WP_270880624.1">
    <property type="nucleotide sequence ID" value="NZ_JAQFVF010000034.1"/>
</dbReference>
<evidence type="ECO:0000256" key="1">
    <source>
        <dbReference type="ARBA" id="ARBA00008416"/>
    </source>
</evidence>
<dbReference type="PIRSF" id="PIRSF006232">
    <property type="entry name" value="Pirin"/>
    <property type="match status" value="1"/>
</dbReference>
<dbReference type="InterPro" id="IPR003829">
    <property type="entry name" value="Pirin_N_dom"/>
</dbReference>
<evidence type="ECO:0000313" key="6">
    <source>
        <dbReference type="Proteomes" id="UP001596044"/>
    </source>
</evidence>
<evidence type="ECO:0000259" key="4">
    <source>
        <dbReference type="Pfam" id="PF17954"/>
    </source>
</evidence>
<dbReference type="InterPro" id="IPR012093">
    <property type="entry name" value="Pirin"/>
</dbReference>
<dbReference type="CDD" id="cd02910">
    <property type="entry name" value="cupin_Yhhw_N"/>
    <property type="match status" value="1"/>
</dbReference>
<comment type="similarity">
    <text evidence="1 2">Belongs to the pirin family.</text>
</comment>